<dbReference type="GO" id="GO:0051536">
    <property type="term" value="F:iron-sulfur cluster binding"/>
    <property type="evidence" value="ECO:0007669"/>
    <property type="project" value="UniProtKB-KW"/>
</dbReference>
<dbReference type="PROSITE" id="PS00198">
    <property type="entry name" value="4FE4S_FER_1"/>
    <property type="match status" value="1"/>
</dbReference>
<dbReference type="AlphaFoldDB" id="A0A840VS79"/>
<accession>A0A840VS79</accession>
<dbReference type="Pfam" id="PF17179">
    <property type="entry name" value="Fer4_22"/>
    <property type="match status" value="1"/>
</dbReference>
<dbReference type="Gene3D" id="1.10.1060.10">
    <property type="entry name" value="Alpha-helical ferredoxin"/>
    <property type="match status" value="1"/>
</dbReference>
<dbReference type="Proteomes" id="UP000553706">
    <property type="component" value="Unassembled WGS sequence"/>
</dbReference>
<dbReference type="PROSITE" id="PS51379">
    <property type="entry name" value="4FE4S_FER_2"/>
    <property type="match status" value="2"/>
</dbReference>
<evidence type="ECO:0000256" key="1">
    <source>
        <dbReference type="ARBA" id="ARBA00022723"/>
    </source>
</evidence>
<gene>
    <name evidence="5" type="ORF">HNP71_001360</name>
</gene>
<sequence length="375" mass="40186">MQQATAAIRVLAPEALQDLISALAATRVVLGPVRRDGAIVYDEISRLDDLPAGWTDRQEAGQYRLEPRTDAALFGYAVGPHSWKQFLLPPREVLFTTRQTADGLDFLPPPAEERTYAFIGVRACELAAIAVQDKVLRDGPYADTAYAARRENAFIVAVNCGTAAPTCFCASMNTGPKAAAGYDIALTELLDGRHEFLAEAGSEAGEALLAALPSRPASAGDLAAAEAVTVNTAAAQTRALNTENLPAQLAAAANHPHWQEVAQRCLSCGNCTMVCPTCFCTTVADHTDLTTADAQRVRSWDSCFTLDFSYLHGGSVRQSTAARYRQWLTHKLSTWVEQFGTMGCVGCGRCITWCPTGIDLVAEATALREAQNGNS</sequence>
<reference evidence="5 6" key="1">
    <citation type="submission" date="2020-08" db="EMBL/GenBank/DDBJ databases">
        <title>Genomic Encyclopedia of Type Strains, Phase IV (KMG-IV): sequencing the most valuable type-strain genomes for metagenomic binning, comparative biology and taxonomic classification.</title>
        <authorList>
            <person name="Goeker M."/>
        </authorList>
    </citation>
    <scope>NUCLEOTIDE SEQUENCE [LARGE SCALE GENOMIC DNA]</scope>
    <source>
        <strain evidence="5 6">DSM 27026</strain>
    </source>
</reference>
<evidence type="ECO:0000259" key="4">
    <source>
        <dbReference type="PROSITE" id="PS51379"/>
    </source>
</evidence>
<keyword evidence="2" id="KW-0408">Iron</keyword>
<organism evidence="5 6">
    <name type="scientific">Acidocella aromatica</name>
    <dbReference type="NCBI Taxonomy" id="1303579"/>
    <lineage>
        <taxon>Bacteria</taxon>
        <taxon>Pseudomonadati</taxon>
        <taxon>Pseudomonadota</taxon>
        <taxon>Alphaproteobacteria</taxon>
        <taxon>Acetobacterales</taxon>
        <taxon>Acidocellaceae</taxon>
        <taxon>Acidocella</taxon>
    </lineage>
</organism>
<dbReference type="PANTHER" id="PTHR40447:SF1">
    <property type="entry name" value="ANAEROBIC SULFITE REDUCTASE SUBUNIT A"/>
    <property type="match status" value="1"/>
</dbReference>
<keyword evidence="3" id="KW-0411">Iron-sulfur</keyword>
<evidence type="ECO:0000313" key="6">
    <source>
        <dbReference type="Proteomes" id="UP000553706"/>
    </source>
</evidence>
<comment type="caution">
    <text evidence="5">The sequence shown here is derived from an EMBL/GenBank/DDBJ whole genome shotgun (WGS) entry which is preliminary data.</text>
</comment>
<protein>
    <submittedName>
        <fullName evidence="5">Ferredoxin</fullName>
    </submittedName>
</protein>
<proteinExistence type="predicted"/>
<evidence type="ECO:0000313" key="5">
    <source>
        <dbReference type="EMBL" id="MBB5373102.1"/>
    </source>
</evidence>
<dbReference type="InterPro" id="IPR017900">
    <property type="entry name" value="4Fe4S_Fe_S_CS"/>
</dbReference>
<dbReference type="InterPro" id="IPR009051">
    <property type="entry name" value="Helical_ferredxn"/>
</dbReference>
<evidence type="ECO:0000256" key="2">
    <source>
        <dbReference type="ARBA" id="ARBA00023004"/>
    </source>
</evidence>
<dbReference type="PANTHER" id="PTHR40447">
    <property type="entry name" value="ANAEROBIC SULFITE REDUCTASE SUBUNIT A"/>
    <property type="match status" value="1"/>
</dbReference>
<dbReference type="RefSeq" id="WP_183266120.1">
    <property type="nucleotide sequence ID" value="NZ_JACHFJ010000004.1"/>
</dbReference>
<keyword evidence="6" id="KW-1185">Reference proteome</keyword>
<dbReference type="InterPro" id="IPR017896">
    <property type="entry name" value="4Fe4S_Fe-S-bd"/>
</dbReference>
<name>A0A840VS79_9PROT</name>
<keyword evidence="1" id="KW-0479">Metal-binding</keyword>
<evidence type="ECO:0000256" key="3">
    <source>
        <dbReference type="ARBA" id="ARBA00023014"/>
    </source>
</evidence>
<dbReference type="GO" id="GO:0046872">
    <property type="term" value="F:metal ion binding"/>
    <property type="evidence" value="ECO:0007669"/>
    <property type="project" value="UniProtKB-KW"/>
</dbReference>
<dbReference type="SUPFAM" id="SSF46548">
    <property type="entry name" value="alpha-helical ferredoxin"/>
    <property type="match status" value="1"/>
</dbReference>
<feature type="domain" description="4Fe-4S ferredoxin-type" evidence="4">
    <location>
        <begin position="254"/>
        <end position="286"/>
    </location>
</feature>
<feature type="domain" description="4Fe-4S ferredoxin-type" evidence="4">
    <location>
        <begin position="335"/>
        <end position="363"/>
    </location>
</feature>
<dbReference type="EMBL" id="JACHFJ010000004">
    <property type="protein sequence ID" value="MBB5373102.1"/>
    <property type="molecule type" value="Genomic_DNA"/>
</dbReference>